<dbReference type="PRINTS" id="PR01590">
    <property type="entry name" value="HTHFIS"/>
</dbReference>
<dbReference type="InterPro" id="IPR003593">
    <property type="entry name" value="AAA+_ATPase"/>
</dbReference>
<dbReference type="InterPro" id="IPR025662">
    <property type="entry name" value="Sigma_54_int_dom_ATP-bd_1"/>
</dbReference>
<proteinExistence type="predicted"/>
<dbReference type="eggNOG" id="COG2204">
    <property type="taxonomic scope" value="Bacteria"/>
</dbReference>
<dbReference type="PANTHER" id="PTHR32071">
    <property type="entry name" value="TRANSCRIPTIONAL REGULATORY PROTEIN"/>
    <property type="match status" value="1"/>
</dbReference>
<dbReference type="InterPro" id="IPR025944">
    <property type="entry name" value="Sigma_54_int_dom_CS"/>
</dbReference>
<dbReference type="InterPro" id="IPR001789">
    <property type="entry name" value="Sig_transdc_resp-reg_receiver"/>
</dbReference>
<dbReference type="InterPro" id="IPR009057">
    <property type="entry name" value="Homeodomain-like_sf"/>
</dbReference>
<accession>C6E170</accession>
<dbReference type="InterPro" id="IPR011006">
    <property type="entry name" value="CheY-like_superfamily"/>
</dbReference>
<dbReference type="FunFam" id="3.40.50.2300:FF:000018">
    <property type="entry name" value="DNA-binding transcriptional regulator NtrC"/>
    <property type="match status" value="1"/>
</dbReference>
<keyword evidence="4" id="KW-0902">Two-component regulatory system</keyword>
<keyword evidence="6" id="KW-0238">DNA-binding</keyword>
<reference evidence="11" key="1">
    <citation type="submission" date="2009-07" db="EMBL/GenBank/DDBJ databases">
        <title>Complete sequence of Geobacter sp. M21.</title>
        <authorList>
            <consortium name="US DOE Joint Genome Institute"/>
            <person name="Lucas S."/>
            <person name="Copeland A."/>
            <person name="Lapidus A."/>
            <person name="Glavina del Rio T."/>
            <person name="Dalin E."/>
            <person name="Tice H."/>
            <person name="Bruce D."/>
            <person name="Goodwin L."/>
            <person name="Pitluck S."/>
            <person name="Saunders E."/>
            <person name="Brettin T."/>
            <person name="Detter J.C."/>
            <person name="Han C."/>
            <person name="Larimer F."/>
            <person name="Land M."/>
            <person name="Hauser L."/>
            <person name="Kyrpides N."/>
            <person name="Ovchinnikova G."/>
            <person name="Lovley D."/>
        </authorList>
    </citation>
    <scope>NUCLEOTIDE SEQUENCE [LARGE SCALE GENOMIC DNA]</scope>
    <source>
        <strain evidence="11">M21</strain>
    </source>
</reference>
<dbReference type="Pfam" id="PF02954">
    <property type="entry name" value="HTH_8"/>
    <property type="match status" value="1"/>
</dbReference>
<dbReference type="SUPFAM" id="SSF52540">
    <property type="entry name" value="P-loop containing nucleoside triphosphate hydrolases"/>
    <property type="match status" value="1"/>
</dbReference>
<dbReference type="SMART" id="SM00382">
    <property type="entry name" value="AAA"/>
    <property type="match status" value="1"/>
</dbReference>
<dbReference type="GO" id="GO:0006355">
    <property type="term" value="P:regulation of DNA-templated transcription"/>
    <property type="evidence" value="ECO:0007669"/>
    <property type="project" value="InterPro"/>
</dbReference>
<dbReference type="Gene3D" id="3.40.50.300">
    <property type="entry name" value="P-loop containing nucleotide triphosphate hydrolases"/>
    <property type="match status" value="1"/>
</dbReference>
<dbReference type="PROSITE" id="PS00675">
    <property type="entry name" value="SIGMA54_INTERACT_1"/>
    <property type="match status" value="1"/>
</dbReference>
<organism evidence="11">
    <name type="scientific">Geobacter sp. (strain M21)</name>
    <dbReference type="NCBI Taxonomy" id="443144"/>
    <lineage>
        <taxon>Bacteria</taxon>
        <taxon>Pseudomonadati</taxon>
        <taxon>Thermodesulfobacteriota</taxon>
        <taxon>Desulfuromonadia</taxon>
        <taxon>Geobacterales</taxon>
        <taxon>Geobacteraceae</taxon>
        <taxon>Geobacter</taxon>
    </lineage>
</organism>
<dbReference type="Gene3D" id="1.10.10.60">
    <property type="entry name" value="Homeodomain-like"/>
    <property type="match status" value="1"/>
</dbReference>
<name>C6E170_GEOSM</name>
<dbReference type="GO" id="GO:0005524">
    <property type="term" value="F:ATP binding"/>
    <property type="evidence" value="ECO:0007669"/>
    <property type="project" value="UniProtKB-KW"/>
</dbReference>
<keyword evidence="1 8" id="KW-0597">Phosphoprotein</keyword>
<evidence type="ECO:0000256" key="4">
    <source>
        <dbReference type="ARBA" id="ARBA00023012"/>
    </source>
</evidence>
<dbReference type="EMBL" id="CP001661">
    <property type="protein sequence ID" value="ACT18718.1"/>
    <property type="molecule type" value="Genomic_DNA"/>
</dbReference>
<evidence type="ECO:0000256" key="3">
    <source>
        <dbReference type="ARBA" id="ARBA00022840"/>
    </source>
</evidence>
<evidence type="ECO:0000256" key="1">
    <source>
        <dbReference type="ARBA" id="ARBA00022553"/>
    </source>
</evidence>
<dbReference type="InterPro" id="IPR027417">
    <property type="entry name" value="P-loop_NTPase"/>
</dbReference>
<evidence type="ECO:0000256" key="2">
    <source>
        <dbReference type="ARBA" id="ARBA00022741"/>
    </source>
</evidence>
<evidence type="ECO:0000256" key="7">
    <source>
        <dbReference type="ARBA" id="ARBA00023163"/>
    </source>
</evidence>
<feature type="modified residue" description="4-aspartylphosphate" evidence="8">
    <location>
        <position position="55"/>
    </location>
</feature>
<dbReference type="CDD" id="cd00009">
    <property type="entry name" value="AAA"/>
    <property type="match status" value="1"/>
</dbReference>
<feature type="domain" description="Response regulatory" evidence="10">
    <location>
        <begin position="6"/>
        <end position="120"/>
    </location>
</feature>
<dbReference type="InterPro" id="IPR058031">
    <property type="entry name" value="AAA_lid_NorR"/>
</dbReference>
<dbReference type="GO" id="GO:0043565">
    <property type="term" value="F:sequence-specific DNA binding"/>
    <property type="evidence" value="ECO:0007669"/>
    <property type="project" value="InterPro"/>
</dbReference>
<dbReference type="InterPro" id="IPR002078">
    <property type="entry name" value="Sigma_54_int"/>
</dbReference>
<dbReference type="Pfam" id="PF25601">
    <property type="entry name" value="AAA_lid_14"/>
    <property type="match status" value="1"/>
</dbReference>
<dbReference type="Pfam" id="PF00072">
    <property type="entry name" value="Response_reg"/>
    <property type="match status" value="1"/>
</dbReference>
<keyword evidence="2" id="KW-0547">Nucleotide-binding</keyword>
<dbReference type="PROSITE" id="PS50045">
    <property type="entry name" value="SIGMA54_INTERACT_4"/>
    <property type="match status" value="1"/>
</dbReference>
<dbReference type="STRING" id="443144.GM21_2682"/>
<dbReference type="GO" id="GO:0000160">
    <property type="term" value="P:phosphorelay signal transduction system"/>
    <property type="evidence" value="ECO:0007669"/>
    <property type="project" value="UniProtKB-KW"/>
</dbReference>
<dbReference type="Pfam" id="PF00158">
    <property type="entry name" value="Sigma54_activat"/>
    <property type="match status" value="1"/>
</dbReference>
<evidence type="ECO:0000259" key="9">
    <source>
        <dbReference type="PROSITE" id="PS50045"/>
    </source>
</evidence>
<sequence>MTEKKKILVVDDEENLRHMLQVMLKKQGYQVEQAADGAQALEKARQGSYAFILCDIRMPVMDGRAFLAACTAAGINSTVIMMSAYGTLEDAVGCMKLGAYDYISKPFNSDEISLVLKKAEERERLKDENRRLREEVVRRRPLGDIISRNERMAEIGRLVLKLSEHKTSVLILGESGTGKELVARALHYCGSRRAAPFVAVNCGAIPDSLLESELFGHVKGAFTDASHDKTGLFEEADGGTLFLDEISELSLPLQVKLLRVLQEEEIRRVGAATSQAVNVRVVSATSRDLAQEVAAGRFREDLYFRLNVFPLSLPALRDRIEDVPLLVDHFLEKHGERMGITGVRPSPETLQALVRYRWPGNVRELENCIERGLVLCEAGMLGLSCLPESVRRGVGIERRATDIPESLSIKRGGEALERALIVRALEQTAGNRTRAAKLLEISHRALLYKLKEYELG</sequence>
<dbReference type="Gene3D" id="3.40.50.2300">
    <property type="match status" value="1"/>
</dbReference>
<gene>
    <name evidence="11" type="ordered locus">GM21_2682</name>
</gene>
<dbReference type="AlphaFoldDB" id="C6E170"/>
<dbReference type="FunFam" id="3.40.50.300:FF:000006">
    <property type="entry name" value="DNA-binding transcriptional regulator NtrC"/>
    <property type="match status" value="1"/>
</dbReference>
<dbReference type="PROSITE" id="PS50110">
    <property type="entry name" value="RESPONSE_REGULATORY"/>
    <property type="match status" value="1"/>
</dbReference>
<evidence type="ECO:0000259" key="10">
    <source>
        <dbReference type="PROSITE" id="PS50110"/>
    </source>
</evidence>
<dbReference type="OrthoDB" id="9814761at2"/>
<dbReference type="InterPro" id="IPR002197">
    <property type="entry name" value="HTH_Fis"/>
</dbReference>
<dbReference type="InterPro" id="IPR025943">
    <property type="entry name" value="Sigma_54_int_dom_ATP-bd_2"/>
</dbReference>
<keyword evidence="5" id="KW-0805">Transcription regulation</keyword>
<dbReference type="Gene3D" id="1.10.8.60">
    <property type="match status" value="1"/>
</dbReference>
<evidence type="ECO:0000256" key="6">
    <source>
        <dbReference type="ARBA" id="ARBA00023125"/>
    </source>
</evidence>
<dbReference type="PROSITE" id="PS00688">
    <property type="entry name" value="SIGMA54_INTERACT_3"/>
    <property type="match status" value="1"/>
</dbReference>
<evidence type="ECO:0000256" key="8">
    <source>
        <dbReference type="PROSITE-ProRule" id="PRU00169"/>
    </source>
</evidence>
<evidence type="ECO:0000256" key="5">
    <source>
        <dbReference type="ARBA" id="ARBA00023015"/>
    </source>
</evidence>
<dbReference type="PROSITE" id="PS00676">
    <property type="entry name" value="SIGMA54_INTERACT_2"/>
    <property type="match status" value="1"/>
</dbReference>
<dbReference type="KEGG" id="gem:GM21_2682"/>
<dbReference type="SUPFAM" id="SSF46689">
    <property type="entry name" value="Homeodomain-like"/>
    <property type="match status" value="1"/>
</dbReference>
<protein>
    <submittedName>
        <fullName evidence="11">Two component, sigma54 specific, transcriptional regulator, Fis family</fullName>
    </submittedName>
</protein>
<feature type="domain" description="Sigma-54 factor interaction" evidence="9">
    <location>
        <begin position="145"/>
        <end position="374"/>
    </location>
</feature>
<keyword evidence="3" id="KW-0067">ATP-binding</keyword>
<evidence type="ECO:0000313" key="11">
    <source>
        <dbReference type="EMBL" id="ACT18718.1"/>
    </source>
</evidence>
<dbReference type="HOGENOM" id="CLU_000445_0_6_7"/>
<keyword evidence="7" id="KW-0804">Transcription</keyword>
<dbReference type="SMART" id="SM00448">
    <property type="entry name" value="REC"/>
    <property type="match status" value="1"/>
</dbReference>
<dbReference type="PANTHER" id="PTHR32071:SF113">
    <property type="entry name" value="ALGINATE BIOSYNTHESIS TRANSCRIPTIONAL REGULATORY PROTEIN ALGB"/>
    <property type="match status" value="1"/>
</dbReference>
<dbReference type="SUPFAM" id="SSF52172">
    <property type="entry name" value="CheY-like"/>
    <property type="match status" value="1"/>
</dbReference>